<comment type="caution">
    <text evidence="1">The sequence shown here is derived from an EMBL/GenBank/DDBJ whole genome shotgun (WGS) entry which is preliminary data.</text>
</comment>
<sequence length="62" mass="6815">MTKISGILAYTYRQEKTRVGLSGVWGATEQKVNLSPKSIGYAGDRSRLSLQTLCCQAFCQLS</sequence>
<reference evidence="1 2" key="1">
    <citation type="submission" date="2018-08" db="EMBL/GenBank/DDBJ databases">
        <title>Recombination of ecologically and evolutionarily significant loci maintains genetic cohesion in the Pseudomonas syringae species complex.</title>
        <authorList>
            <person name="Dillon M."/>
            <person name="Thakur S."/>
            <person name="Almeida R.N.D."/>
            <person name="Weir B.S."/>
            <person name="Guttman D.S."/>
        </authorList>
    </citation>
    <scope>NUCLEOTIDE SEQUENCE [LARGE SCALE GENOMIC DNA]</scope>
    <source>
        <strain evidence="1 2">ICMP 535</strain>
    </source>
</reference>
<protein>
    <submittedName>
        <fullName evidence="1">Uncharacterized protein</fullName>
    </submittedName>
</protein>
<evidence type="ECO:0000313" key="1">
    <source>
        <dbReference type="EMBL" id="RMQ34841.1"/>
    </source>
</evidence>
<dbReference type="EMBL" id="RBRD01000205">
    <property type="protein sequence ID" value="RMQ34841.1"/>
    <property type="molecule type" value="Genomic_DNA"/>
</dbReference>
<dbReference type="AlphaFoldDB" id="A0A3M4L199"/>
<gene>
    <name evidence="1" type="ORF">ALQ05_200241</name>
</gene>
<name>A0A3M4L199_PSEA0</name>
<accession>A0A3M4L199</accession>
<organism evidence="1 2">
    <name type="scientific">Pseudomonas amygdali pv. mori</name>
    <dbReference type="NCBI Taxonomy" id="34065"/>
    <lineage>
        <taxon>Bacteria</taxon>
        <taxon>Pseudomonadati</taxon>
        <taxon>Pseudomonadota</taxon>
        <taxon>Gammaproteobacteria</taxon>
        <taxon>Pseudomonadales</taxon>
        <taxon>Pseudomonadaceae</taxon>
        <taxon>Pseudomonas</taxon>
        <taxon>Pseudomonas amygdali</taxon>
    </lineage>
</organism>
<proteinExistence type="predicted"/>
<evidence type="ECO:0000313" key="2">
    <source>
        <dbReference type="Proteomes" id="UP000279553"/>
    </source>
</evidence>
<dbReference type="Proteomes" id="UP000279553">
    <property type="component" value="Unassembled WGS sequence"/>
</dbReference>